<dbReference type="EMBL" id="ML993584">
    <property type="protein sequence ID" value="KAF2170967.1"/>
    <property type="molecule type" value="Genomic_DNA"/>
</dbReference>
<protein>
    <recommendedName>
        <fullName evidence="8">C2H2-type domain-containing protein</fullName>
    </recommendedName>
</protein>
<keyword evidence="1" id="KW-0479">Metal-binding</keyword>
<evidence type="ECO:0000256" key="2">
    <source>
        <dbReference type="ARBA" id="ARBA00022737"/>
    </source>
</evidence>
<evidence type="ECO:0000256" key="6">
    <source>
        <dbReference type="PROSITE-ProRule" id="PRU00042"/>
    </source>
</evidence>
<keyword evidence="4" id="KW-0862">Zinc</keyword>
<dbReference type="GeneID" id="54557983"/>
<dbReference type="PROSITE" id="PS00028">
    <property type="entry name" value="ZINC_FINGER_C2H2_1"/>
    <property type="match status" value="2"/>
</dbReference>
<dbReference type="Proteomes" id="UP000799537">
    <property type="component" value="Unassembled WGS sequence"/>
</dbReference>
<dbReference type="GO" id="GO:0005667">
    <property type="term" value="C:transcription regulator complex"/>
    <property type="evidence" value="ECO:0007669"/>
    <property type="project" value="TreeGrafter"/>
</dbReference>
<evidence type="ECO:0000313" key="9">
    <source>
        <dbReference type="EMBL" id="KAF2170967.1"/>
    </source>
</evidence>
<gene>
    <name evidence="9" type="ORF">M409DRAFT_18937</name>
</gene>
<evidence type="ECO:0000313" key="10">
    <source>
        <dbReference type="Proteomes" id="UP000799537"/>
    </source>
</evidence>
<evidence type="ECO:0000256" key="1">
    <source>
        <dbReference type="ARBA" id="ARBA00022723"/>
    </source>
</evidence>
<evidence type="ECO:0000259" key="8">
    <source>
        <dbReference type="PROSITE" id="PS50157"/>
    </source>
</evidence>
<dbReference type="SUPFAM" id="SSF57667">
    <property type="entry name" value="beta-beta-alpha zinc fingers"/>
    <property type="match status" value="1"/>
</dbReference>
<keyword evidence="5" id="KW-0539">Nucleus</keyword>
<keyword evidence="3 6" id="KW-0863">Zinc-finger</keyword>
<feature type="domain" description="C2H2-type" evidence="8">
    <location>
        <begin position="455"/>
        <end position="483"/>
    </location>
</feature>
<dbReference type="PROSITE" id="PS50157">
    <property type="entry name" value="ZINC_FINGER_C2H2_2"/>
    <property type="match status" value="2"/>
</dbReference>
<dbReference type="GO" id="GO:0000978">
    <property type="term" value="F:RNA polymerase II cis-regulatory region sequence-specific DNA binding"/>
    <property type="evidence" value="ECO:0007669"/>
    <property type="project" value="TreeGrafter"/>
</dbReference>
<dbReference type="RefSeq" id="XP_033671856.1">
    <property type="nucleotide sequence ID" value="XM_033804711.1"/>
</dbReference>
<organism evidence="9 10">
    <name type="scientific">Zasmidium cellare ATCC 36951</name>
    <dbReference type="NCBI Taxonomy" id="1080233"/>
    <lineage>
        <taxon>Eukaryota</taxon>
        <taxon>Fungi</taxon>
        <taxon>Dikarya</taxon>
        <taxon>Ascomycota</taxon>
        <taxon>Pezizomycotina</taxon>
        <taxon>Dothideomycetes</taxon>
        <taxon>Dothideomycetidae</taxon>
        <taxon>Mycosphaerellales</taxon>
        <taxon>Mycosphaerellaceae</taxon>
        <taxon>Zasmidium</taxon>
    </lineage>
</organism>
<dbReference type="PANTHER" id="PTHR14003:SF23">
    <property type="entry name" value="ZINC FINGER PROTEIN 143"/>
    <property type="match status" value="1"/>
</dbReference>
<evidence type="ECO:0000256" key="3">
    <source>
        <dbReference type="ARBA" id="ARBA00022771"/>
    </source>
</evidence>
<proteinExistence type="predicted"/>
<dbReference type="SMART" id="SM00355">
    <property type="entry name" value="ZnF_C2H2"/>
    <property type="match status" value="2"/>
</dbReference>
<accession>A0A6A6CUW9</accession>
<feature type="domain" description="C2H2-type" evidence="8">
    <location>
        <begin position="425"/>
        <end position="454"/>
    </location>
</feature>
<sequence>MAEESHPDWSDVFDFKQFVDTNLPQDFSLPQDFTLSQDFSQEQDFTLLGSPNDFLAQSYATETATAKYNATWADADFEDTPRDFRGLRGNNHQKTRLDAFIMPGISATTTDCNAPAGNALLSSTYQPPGDGFFPFRSDYHRLSARIWRKETLQDSDSSWNEKDEGDEWSLHIQKLLMQFRLQTKPLTTLTHALSSHERKKVHSMCYLMNLSHVSIPDSNSLKHKGPKRMLIAKCDLRTTVNTDVKLWNPRRSGWTTGFVDPFFVVVENSSSSRTRLSSSSGRDVTEALQQAGLPLPIFTEFKWEHTMFLLFDTLSKAMVVLDAIQQGRFTYHGEALTCRYWESQSTISEPIGTVSSSRDGDVGVNEAVMRSRPSFDTSDHHDSETSASASESSADSAFSWVDEDYGTAASSMKKRKRQGKTIGGYPCLADGCFMMFDRECDRKKHAKIHTDERPHACLACGKGFLWPKDLKRHERRHHQGHQEDQVTATSVA</sequence>
<keyword evidence="10" id="KW-1185">Reference proteome</keyword>
<keyword evidence="2" id="KW-0677">Repeat</keyword>
<name>A0A6A6CUW9_ZASCE</name>
<evidence type="ECO:0000256" key="4">
    <source>
        <dbReference type="ARBA" id="ARBA00022833"/>
    </source>
</evidence>
<dbReference type="GO" id="GO:0008270">
    <property type="term" value="F:zinc ion binding"/>
    <property type="evidence" value="ECO:0007669"/>
    <property type="project" value="UniProtKB-KW"/>
</dbReference>
<evidence type="ECO:0000256" key="5">
    <source>
        <dbReference type="ARBA" id="ARBA00023242"/>
    </source>
</evidence>
<dbReference type="Gene3D" id="3.30.1370.50">
    <property type="entry name" value="R3H-like domain"/>
    <property type="match status" value="1"/>
</dbReference>
<dbReference type="FunFam" id="3.30.160.60:FF:000688">
    <property type="entry name" value="zinc finger protein 197 isoform X1"/>
    <property type="match status" value="1"/>
</dbReference>
<dbReference type="Gene3D" id="3.30.160.60">
    <property type="entry name" value="Classic Zinc Finger"/>
    <property type="match status" value="1"/>
</dbReference>
<dbReference type="InterPro" id="IPR013087">
    <property type="entry name" value="Znf_C2H2_type"/>
</dbReference>
<feature type="region of interest" description="Disordered" evidence="7">
    <location>
        <begin position="371"/>
        <end position="391"/>
    </location>
</feature>
<dbReference type="GO" id="GO:0000785">
    <property type="term" value="C:chromatin"/>
    <property type="evidence" value="ECO:0007669"/>
    <property type="project" value="TreeGrafter"/>
</dbReference>
<dbReference type="OrthoDB" id="8922241at2759"/>
<dbReference type="PANTHER" id="PTHR14003">
    <property type="entry name" value="TRANSCRIPTIONAL REPRESSOR PROTEIN YY"/>
    <property type="match status" value="1"/>
</dbReference>
<evidence type="ECO:0000256" key="7">
    <source>
        <dbReference type="SAM" id="MobiDB-lite"/>
    </source>
</evidence>
<reference evidence="9" key="1">
    <citation type="journal article" date="2020" name="Stud. Mycol.">
        <title>101 Dothideomycetes genomes: a test case for predicting lifestyles and emergence of pathogens.</title>
        <authorList>
            <person name="Haridas S."/>
            <person name="Albert R."/>
            <person name="Binder M."/>
            <person name="Bloem J."/>
            <person name="Labutti K."/>
            <person name="Salamov A."/>
            <person name="Andreopoulos B."/>
            <person name="Baker S."/>
            <person name="Barry K."/>
            <person name="Bills G."/>
            <person name="Bluhm B."/>
            <person name="Cannon C."/>
            <person name="Castanera R."/>
            <person name="Culley D."/>
            <person name="Daum C."/>
            <person name="Ezra D."/>
            <person name="Gonzalez J."/>
            <person name="Henrissat B."/>
            <person name="Kuo A."/>
            <person name="Liang C."/>
            <person name="Lipzen A."/>
            <person name="Lutzoni F."/>
            <person name="Magnuson J."/>
            <person name="Mondo S."/>
            <person name="Nolan M."/>
            <person name="Ohm R."/>
            <person name="Pangilinan J."/>
            <person name="Park H.-J."/>
            <person name="Ramirez L."/>
            <person name="Alfaro M."/>
            <person name="Sun H."/>
            <person name="Tritt A."/>
            <person name="Yoshinaga Y."/>
            <person name="Zwiers L.-H."/>
            <person name="Turgeon B."/>
            <person name="Goodwin S."/>
            <person name="Spatafora J."/>
            <person name="Crous P."/>
            <person name="Grigoriev I."/>
        </authorList>
    </citation>
    <scope>NUCLEOTIDE SEQUENCE</scope>
    <source>
        <strain evidence="9">ATCC 36951</strain>
    </source>
</reference>
<dbReference type="AlphaFoldDB" id="A0A6A6CUW9"/>
<dbReference type="GO" id="GO:0000981">
    <property type="term" value="F:DNA-binding transcription factor activity, RNA polymerase II-specific"/>
    <property type="evidence" value="ECO:0007669"/>
    <property type="project" value="TreeGrafter"/>
</dbReference>
<dbReference type="InterPro" id="IPR036867">
    <property type="entry name" value="R3H_dom_sf"/>
</dbReference>
<dbReference type="InterPro" id="IPR036236">
    <property type="entry name" value="Znf_C2H2_sf"/>
</dbReference>